<dbReference type="InterPro" id="IPR011604">
    <property type="entry name" value="PDDEXK-like_dom_sf"/>
</dbReference>
<accession>A0A3N6PUR7</accession>
<dbReference type="Gene3D" id="3.90.320.10">
    <property type="match status" value="1"/>
</dbReference>
<evidence type="ECO:0000256" key="3">
    <source>
        <dbReference type="ARBA" id="ARBA00023204"/>
    </source>
</evidence>
<dbReference type="InterPro" id="IPR038726">
    <property type="entry name" value="PDDEXK_AddAB-type"/>
</dbReference>
<keyword evidence="1" id="KW-0227">DNA damage</keyword>
<evidence type="ECO:0000313" key="5">
    <source>
        <dbReference type="EMBL" id="RQH55504.1"/>
    </source>
</evidence>
<keyword evidence="2" id="KW-0347">Helicase</keyword>
<dbReference type="EMBL" id="RCBY01000005">
    <property type="protein sequence ID" value="RQH55504.1"/>
    <property type="molecule type" value="Genomic_DNA"/>
</dbReference>
<dbReference type="GO" id="GO:0006281">
    <property type="term" value="P:DNA repair"/>
    <property type="evidence" value="ECO:0007669"/>
    <property type="project" value="UniProtKB-KW"/>
</dbReference>
<reference evidence="5 6" key="1">
    <citation type="journal article" date="2018" name="ACS Chem. Biol.">
        <title>Ketoreductase domain dysfunction expands chemodiversity: malyngamide biosynthesis in the cyanobacterium Okeania hirsuta.</title>
        <authorList>
            <person name="Moss N.A."/>
            <person name="Leao T."/>
            <person name="Rankin M."/>
            <person name="McCullough T.M."/>
            <person name="Qu P."/>
            <person name="Korobeynikov A."/>
            <person name="Smith J.L."/>
            <person name="Gerwick L."/>
            <person name="Gerwick W.H."/>
        </authorList>
    </citation>
    <scope>NUCLEOTIDE SEQUENCE [LARGE SCALE GENOMIC DNA]</scope>
    <source>
        <strain evidence="5 6">PAB10Feb10-1</strain>
    </source>
</reference>
<evidence type="ECO:0000313" key="6">
    <source>
        <dbReference type="Proteomes" id="UP000269154"/>
    </source>
</evidence>
<sequence>MAKYRLSQQHLNLLTTCPRKFQHLYLDNLSVPTTPAQQERLNWGSQFHLLMQQRELGLPIESLMLENQEMQYCFEIFFQAAPEILNPETQDNIILRQAEHSLSINFNDYILTVIYDLLIADIQQAQIFDWKTYSFPQNQTKLAQNWQTRLYLYTLVETSKYLPDAVSMTYWFIEPKSQKLPAKLKFSYNQQAHKKTERDLKQILYRLNDWLKNYQEKGEEFPQVQKIEHCHSCQFTTRCQNFLEVQDKEVDVQSTFASADLILSIDSIPEISI</sequence>
<proteinExistence type="predicted"/>
<evidence type="ECO:0000256" key="2">
    <source>
        <dbReference type="ARBA" id="ARBA00022806"/>
    </source>
</evidence>
<dbReference type="AlphaFoldDB" id="A0A3N6PUR7"/>
<dbReference type="GO" id="GO:0004386">
    <property type="term" value="F:helicase activity"/>
    <property type="evidence" value="ECO:0007669"/>
    <property type="project" value="UniProtKB-KW"/>
</dbReference>
<dbReference type="OrthoDB" id="450180at2"/>
<organism evidence="5 6">
    <name type="scientific">Okeania hirsuta</name>
    <dbReference type="NCBI Taxonomy" id="1458930"/>
    <lineage>
        <taxon>Bacteria</taxon>
        <taxon>Bacillati</taxon>
        <taxon>Cyanobacteriota</taxon>
        <taxon>Cyanophyceae</taxon>
        <taxon>Oscillatoriophycideae</taxon>
        <taxon>Oscillatoriales</taxon>
        <taxon>Microcoleaceae</taxon>
        <taxon>Okeania</taxon>
    </lineage>
</organism>
<protein>
    <submittedName>
        <fullName evidence="5">PD-(D/E)XK nuclease family protein</fullName>
    </submittedName>
</protein>
<keyword evidence="2" id="KW-0067">ATP-binding</keyword>
<evidence type="ECO:0000256" key="1">
    <source>
        <dbReference type="ARBA" id="ARBA00022763"/>
    </source>
</evidence>
<keyword evidence="3" id="KW-0234">DNA repair</keyword>
<gene>
    <name evidence="5" type="ORF">D5R40_01645</name>
</gene>
<dbReference type="RefSeq" id="WP_124154163.1">
    <property type="nucleotide sequence ID" value="NZ_CAWOLW010000445.1"/>
</dbReference>
<comment type="caution">
    <text evidence="5">The sequence shown here is derived from an EMBL/GenBank/DDBJ whole genome shotgun (WGS) entry which is preliminary data.</text>
</comment>
<keyword evidence="6" id="KW-1185">Reference proteome</keyword>
<evidence type="ECO:0000259" key="4">
    <source>
        <dbReference type="Pfam" id="PF12705"/>
    </source>
</evidence>
<name>A0A3N6PUR7_9CYAN</name>
<dbReference type="Pfam" id="PF12705">
    <property type="entry name" value="PDDEXK_1"/>
    <property type="match status" value="1"/>
</dbReference>
<feature type="domain" description="PD-(D/E)XK endonuclease-like" evidence="4">
    <location>
        <begin position="5"/>
        <end position="240"/>
    </location>
</feature>
<keyword evidence="2" id="KW-0547">Nucleotide-binding</keyword>
<keyword evidence="2" id="KW-0378">Hydrolase</keyword>
<dbReference type="Proteomes" id="UP000269154">
    <property type="component" value="Unassembled WGS sequence"/>
</dbReference>